<sequence>MSRSLRLLALPLLLLLSACASARTPWVELGGERFQVEIADDDDERARGLMFRDVLPEGHGMLFIHDRQEPQAYWMKNTRIALDILYFDNERRLVAQQRDVPPCSAGDRCPAYPSRRPARYVLELNAGQAARLGLENGTELRFGPGIPDAPGR</sequence>
<organism evidence="2 3">
    <name type="scientific">Pseudoxanthomonas suwonensis</name>
    <dbReference type="NCBI Taxonomy" id="314722"/>
    <lineage>
        <taxon>Bacteria</taxon>
        <taxon>Pseudomonadati</taxon>
        <taxon>Pseudomonadota</taxon>
        <taxon>Gammaproteobacteria</taxon>
        <taxon>Lysobacterales</taxon>
        <taxon>Lysobacteraceae</taxon>
        <taxon>Pseudoxanthomonas</taxon>
    </lineage>
</organism>
<dbReference type="Proteomes" id="UP000033067">
    <property type="component" value="Chromosome"/>
</dbReference>
<reference evidence="2 3" key="1">
    <citation type="journal article" date="2015" name="Genome Announc.">
        <title>Complete Genome Sequence of Pseudoxanthomonas suwonensis Strain J1, a Cellulose-Degrading Bacterium Isolated from Leaf- and Wood-Enriched Soil.</title>
        <authorList>
            <person name="Hou L."/>
            <person name="Jiang J."/>
            <person name="Xu Z."/>
            <person name="Zhou Y."/>
            <person name="Leung F.C."/>
        </authorList>
    </citation>
    <scope>NUCLEOTIDE SEQUENCE [LARGE SCALE GENOMIC DNA]</scope>
    <source>
        <strain evidence="2 3">J1</strain>
    </source>
</reference>
<evidence type="ECO:0000313" key="3">
    <source>
        <dbReference type="Proteomes" id="UP000033067"/>
    </source>
</evidence>
<name>A0A0E3Z0R0_9GAMM</name>
<dbReference type="PROSITE" id="PS51257">
    <property type="entry name" value="PROKAR_LIPOPROTEIN"/>
    <property type="match status" value="1"/>
</dbReference>
<dbReference type="PANTHER" id="PTHR37953">
    <property type="entry name" value="UPF0127 PROTEIN MJ1496"/>
    <property type="match status" value="1"/>
</dbReference>
<dbReference type="InterPro" id="IPR038695">
    <property type="entry name" value="Saro_0823-like_sf"/>
</dbReference>
<dbReference type="Gene3D" id="2.60.120.1140">
    <property type="entry name" value="Protein of unknown function DUF192"/>
    <property type="match status" value="1"/>
</dbReference>
<dbReference type="Pfam" id="PF02643">
    <property type="entry name" value="DUF192"/>
    <property type="match status" value="1"/>
</dbReference>
<dbReference type="OrthoDB" id="5526466at2"/>
<dbReference type="RefSeq" id="WP_052630976.1">
    <property type="nucleotide sequence ID" value="NZ_CP011144.1"/>
</dbReference>
<protein>
    <submittedName>
        <fullName evidence="2">ACR family protein</fullName>
    </submittedName>
</protein>
<accession>A0A0E3Z0R0</accession>
<keyword evidence="1" id="KW-0732">Signal</keyword>
<dbReference type="InterPro" id="IPR003795">
    <property type="entry name" value="DUF192"/>
</dbReference>
<keyword evidence="3" id="KW-1185">Reference proteome</keyword>
<dbReference type="KEGG" id="psuw:WQ53_04920"/>
<dbReference type="PATRIC" id="fig|314722.6.peg.1034"/>
<dbReference type="AlphaFoldDB" id="A0A0E3Z0R0"/>
<feature type="chain" id="PRO_5002416160" evidence="1">
    <location>
        <begin position="23"/>
        <end position="152"/>
    </location>
</feature>
<dbReference type="EMBL" id="CP011144">
    <property type="protein sequence ID" value="AKC86213.1"/>
    <property type="molecule type" value="Genomic_DNA"/>
</dbReference>
<evidence type="ECO:0000313" key="2">
    <source>
        <dbReference type="EMBL" id="AKC86213.1"/>
    </source>
</evidence>
<proteinExistence type="predicted"/>
<feature type="signal peptide" evidence="1">
    <location>
        <begin position="1"/>
        <end position="22"/>
    </location>
</feature>
<gene>
    <name evidence="2" type="ORF">WQ53_04920</name>
</gene>
<evidence type="ECO:0000256" key="1">
    <source>
        <dbReference type="SAM" id="SignalP"/>
    </source>
</evidence>
<dbReference type="PANTHER" id="PTHR37953:SF1">
    <property type="entry name" value="UPF0127 PROTEIN MJ1496"/>
    <property type="match status" value="1"/>
</dbReference>